<dbReference type="GeneID" id="9045471"/>
<evidence type="ECO:0000313" key="1">
    <source>
        <dbReference type="EMBL" id="EER14608.1"/>
    </source>
</evidence>
<name>C5KLN4_PERM5</name>
<dbReference type="Proteomes" id="UP000007800">
    <property type="component" value="Unassembled WGS sequence"/>
</dbReference>
<dbReference type="EMBL" id="GG674072">
    <property type="protein sequence ID" value="EER14608.1"/>
    <property type="molecule type" value="Genomic_DNA"/>
</dbReference>
<gene>
    <name evidence="1" type="ORF">Pmar_PMAR018101</name>
</gene>
<dbReference type="InParanoid" id="C5KLN4"/>
<reference evidence="1 2" key="1">
    <citation type="submission" date="2008-07" db="EMBL/GenBank/DDBJ databases">
        <authorList>
            <person name="El-Sayed N."/>
            <person name="Caler E."/>
            <person name="Inman J."/>
            <person name="Amedeo P."/>
            <person name="Hass B."/>
            <person name="Wortman J."/>
        </authorList>
    </citation>
    <scope>NUCLEOTIDE SEQUENCE [LARGE SCALE GENOMIC DNA]</scope>
    <source>
        <strain evidence="2">ATCC 50983 / TXsc</strain>
    </source>
</reference>
<organism evidence="2">
    <name type="scientific">Perkinsus marinus (strain ATCC 50983 / TXsc)</name>
    <dbReference type="NCBI Taxonomy" id="423536"/>
    <lineage>
        <taxon>Eukaryota</taxon>
        <taxon>Sar</taxon>
        <taxon>Alveolata</taxon>
        <taxon>Perkinsozoa</taxon>
        <taxon>Perkinsea</taxon>
        <taxon>Perkinsida</taxon>
        <taxon>Perkinsidae</taxon>
        <taxon>Perkinsus</taxon>
    </lineage>
</organism>
<evidence type="ECO:0000313" key="2">
    <source>
        <dbReference type="Proteomes" id="UP000007800"/>
    </source>
</evidence>
<protein>
    <submittedName>
        <fullName evidence="1">Uncharacterized protein</fullName>
    </submittedName>
</protein>
<sequence>CTNIKFKETNTRTRVVDAQELQRVDMEYLLGLGERQLATEDWITALFDGVSKHSVAGIGIDVQRSK</sequence>
<proteinExistence type="predicted"/>
<dbReference type="RefSeq" id="XP_002782812.1">
    <property type="nucleotide sequence ID" value="XM_002782766.1"/>
</dbReference>
<feature type="non-terminal residue" evidence="1">
    <location>
        <position position="1"/>
    </location>
</feature>
<dbReference type="AlphaFoldDB" id="C5KLN4"/>
<keyword evidence="2" id="KW-1185">Reference proteome</keyword>
<accession>C5KLN4</accession>